<organism evidence="1 2">
    <name type="scientific">Hyaloscypha bicolor E</name>
    <dbReference type="NCBI Taxonomy" id="1095630"/>
    <lineage>
        <taxon>Eukaryota</taxon>
        <taxon>Fungi</taxon>
        <taxon>Dikarya</taxon>
        <taxon>Ascomycota</taxon>
        <taxon>Pezizomycotina</taxon>
        <taxon>Leotiomycetes</taxon>
        <taxon>Helotiales</taxon>
        <taxon>Hyaloscyphaceae</taxon>
        <taxon>Hyaloscypha</taxon>
        <taxon>Hyaloscypha bicolor</taxon>
    </lineage>
</organism>
<dbReference type="InParanoid" id="A0A2J6TR98"/>
<sequence>MASPEGTPPFTLPKTIASGRVTVEIEHVNLDATNTHRGVQPSAIINTFNNPAIVDQFILKIWNDPHNQDVVQAFLKNDFVWFAAYHTDSEALAYYQNYGIALRLNTVLDDDWENLQKEANSLAESVKWVNNWRDTLITKLKLPAASIDQAERSIGEMAYANVLQRHASIDDWFDLHVIMIPCVWIQIRRQTNLTGNIATIFYETWVKPNLTTSSADKLSSFLDANSEMWAAGIDKGQAPKKGKWNQLFRTAMRLEVELFKSSGYSHTI</sequence>
<keyword evidence="2" id="KW-1185">Reference proteome</keyword>
<dbReference type="Gene3D" id="1.20.910.10">
    <property type="entry name" value="Heme oxygenase-like"/>
    <property type="match status" value="1"/>
</dbReference>
<reference evidence="1 2" key="1">
    <citation type="submission" date="2016-04" db="EMBL/GenBank/DDBJ databases">
        <title>A degradative enzymes factory behind the ericoid mycorrhizal symbiosis.</title>
        <authorList>
            <consortium name="DOE Joint Genome Institute"/>
            <person name="Martino E."/>
            <person name="Morin E."/>
            <person name="Grelet G."/>
            <person name="Kuo A."/>
            <person name="Kohler A."/>
            <person name="Daghino S."/>
            <person name="Barry K."/>
            <person name="Choi C."/>
            <person name="Cichocki N."/>
            <person name="Clum A."/>
            <person name="Copeland A."/>
            <person name="Hainaut M."/>
            <person name="Haridas S."/>
            <person name="Labutti K."/>
            <person name="Lindquist E."/>
            <person name="Lipzen A."/>
            <person name="Khouja H.-R."/>
            <person name="Murat C."/>
            <person name="Ohm R."/>
            <person name="Olson A."/>
            <person name="Spatafora J."/>
            <person name="Veneault-Fourrey C."/>
            <person name="Henrissat B."/>
            <person name="Grigoriev I."/>
            <person name="Martin F."/>
            <person name="Perotto S."/>
        </authorList>
    </citation>
    <scope>NUCLEOTIDE SEQUENCE [LARGE SCALE GENOMIC DNA]</scope>
    <source>
        <strain evidence="1 2">E</strain>
    </source>
</reference>
<dbReference type="InterPro" id="IPR016084">
    <property type="entry name" value="Haem_Oase-like_multi-hlx"/>
</dbReference>
<evidence type="ECO:0000313" key="2">
    <source>
        <dbReference type="Proteomes" id="UP000235371"/>
    </source>
</evidence>
<dbReference type="RefSeq" id="XP_024742459.1">
    <property type="nucleotide sequence ID" value="XM_024882479.1"/>
</dbReference>
<dbReference type="OrthoDB" id="2851859at2759"/>
<dbReference type="SUPFAM" id="SSF48613">
    <property type="entry name" value="Heme oxygenase-like"/>
    <property type="match status" value="1"/>
</dbReference>
<evidence type="ECO:0000313" key="1">
    <source>
        <dbReference type="EMBL" id="PMD65555.1"/>
    </source>
</evidence>
<dbReference type="Proteomes" id="UP000235371">
    <property type="component" value="Unassembled WGS sequence"/>
</dbReference>
<dbReference type="AlphaFoldDB" id="A0A2J6TR98"/>
<accession>A0A2J6TR98</accession>
<dbReference type="GeneID" id="36590556"/>
<proteinExistence type="predicted"/>
<name>A0A2J6TR98_9HELO</name>
<dbReference type="EMBL" id="KZ613746">
    <property type="protein sequence ID" value="PMD65555.1"/>
    <property type="molecule type" value="Genomic_DNA"/>
</dbReference>
<gene>
    <name evidence="1" type="ORF">K444DRAFT_625123</name>
</gene>
<protein>
    <recommendedName>
        <fullName evidence="3">Thiaminase-2/PQQC domain-containing protein</fullName>
    </recommendedName>
</protein>
<evidence type="ECO:0008006" key="3">
    <source>
        <dbReference type="Google" id="ProtNLM"/>
    </source>
</evidence>